<dbReference type="CDD" id="cd19769">
    <property type="entry name" value="Bbox2_TRIM16-like"/>
    <property type="match status" value="1"/>
</dbReference>
<evidence type="ECO:0000259" key="10">
    <source>
        <dbReference type="PROSITE" id="PS50119"/>
    </source>
</evidence>
<dbReference type="Pfam" id="PF13765">
    <property type="entry name" value="PRY"/>
    <property type="match status" value="1"/>
</dbReference>
<dbReference type="PROSITE" id="PS50089">
    <property type="entry name" value="ZF_RING_2"/>
    <property type="match status" value="1"/>
</dbReference>
<dbReference type="SUPFAM" id="SSF57845">
    <property type="entry name" value="B-box zinc-binding domain"/>
    <property type="match status" value="1"/>
</dbReference>
<dbReference type="Gene3D" id="3.30.160.60">
    <property type="entry name" value="Classic Zinc Finger"/>
    <property type="match status" value="1"/>
</dbReference>
<dbReference type="PANTHER" id="PTHR25465:SF41">
    <property type="entry name" value="E3 UBIQUITIN-PROTEIN LIGASE RNF135"/>
    <property type="match status" value="1"/>
</dbReference>
<dbReference type="Ensembl" id="ENSLLET00000017047.1">
    <property type="protein sequence ID" value="ENSLLEP00000016423.1"/>
    <property type="gene ID" value="ENSLLEG00000010450.1"/>
</dbReference>
<protein>
    <submittedName>
        <fullName evidence="12">Uncharacterized protein</fullName>
    </submittedName>
</protein>
<dbReference type="GO" id="GO:0045087">
    <property type="term" value="P:innate immune response"/>
    <property type="evidence" value="ECO:0007669"/>
    <property type="project" value="UniProtKB-KW"/>
</dbReference>
<dbReference type="InterPro" id="IPR043136">
    <property type="entry name" value="B30.2/SPRY_sf"/>
</dbReference>
<dbReference type="SMART" id="SM00336">
    <property type="entry name" value="BBOX"/>
    <property type="match status" value="1"/>
</dbReference>
<dbReference type="Gene3D" id="2.60.120.920">
    <property type="match status" value="1"/>
</dbReference>
<feature type="coiled-coil region" evidence="8">
    <location>
        <begin position="120"/>
        <end position="171"/>
    </location>
</feature>
<dbReference type="Gene3D" id="3.30.40.10">
    <property type="entry name" value="Zinc/RING finger domain, C3HC4 (zinc finger)"/>
    <property type="match status" value="1"/>
</dbReference>
<dbReference type="InterPro" id="IPR013320">
    <property type="entry name" value="ConA-like_dom_sf"/>
</dbReference>
<organism evidence="12 13">
    <name type="scientific">Leptobrachium leishanense</name>
    <name type="common">Leishan spiny toad</name>
    <dbReference type="NCBI Taxonomy" id="445787"/>
    <lineage>
        <taxon>Eukaryota</taxon>
        <taxon>Metazoa</taxon>
        <taxon>Chordata</taxon>
        <taxon>Craniata</taxon>
        <taxon>Vertebrata</taxon>
        <taxon>Euteleostomi</taxon>
        <taxon>Amphibia</taxon>
        <taxon>Batrachia</taxon>
        <taxon>Anura</taxon>
        <taxon>Pelobatoidea</taxon>
        <taxon>Megophryidae</taxon>
        <taxon>Leptobrachium</taxon>
    </lineage>
</organism>
<evidence type="ECO:0000256" key="5">
    <source>
        <dbReference type="ARBA" id="ARBA00022859"/>
    </source>
</evidence>
<dbReference type="InterPro" id="IPR006574">
    <property type="entry name" value="PRY"/>
</dbReference>
<dbReference type="SUPFAM" id="SSF57850">
    <property type="entry name" value="RING/U-box"/>
    <property type="match status" value="1"/>
</dbReference>
<dbReference type="SUPFAM" id="SSF49899">
    <property type="entry name" value="Concanavalin A-like lectins/glucanases"/>
    <property type="match status" value="1"/>
</dbReference>
<dbReference type="PROSITE" id="PS50119">
    <property type="entry name" value="ZF_BBOX"/>
    <property type="match status" value="1"/>
</dbReference>
<dbReference type="GO" id="GO:0005737">
    <property type="term" value="C:cytoplasm"/>
    <property type="evidence" value="ECO:0007669"/>
    <property type="project" value="UniProtKB-ARBA"/>
</dbReference>
<keyword evidence="4" id="KW-0862">Zinc</keyword>
<dbReference type="Pfam" id="PF00643">
    <property type="entry name" value="zf-B_box"/>
    <property type="match status" value="1"/>
</dbReference>
<feature type="domain" description="RING-type" evidence="9">
    <location>
        <begin position="12"/>
        <end position="53"/>
    </location>
</feature>
<dbReference type="InterPro" id="IPR001870">
    <property type="entry name" value="B30.2/SPRY"/>
</dbReference>
<dbReference type="Pfam" id="PF00622">
    <property type="entry name" value="SPRY"/>
    <property type="match status" value="1"/>
</dbReference>
<keyword evidence="3 7" id="KW-0863">Zinc-finger</keyword>
<dbReference type="GeneTree" id="ENSGT01030000234583"/>
<keyword evidence="2" id="KW-0479">Metal-binding</keyword>
<evidence type="ECO:0000256" key="2">
    <source>
        <dbReference type="ARBA" id="ARBA00022723"/>
    </source>
</evidence>
<dbReference type="Pfam" id="PF13445">
    <property type="entry name" value="zf-RING_UBOX"/>
    <property type="match status" value="1"/>
</dbReference>
<evidence type="ECO:0000259" key="9">
    <source>
        <dbReference type="PROSITE" id="PS50089"/>
    </source>
</evidence>
<dbReference type="InterPro" id="IPR051051">
    <property type="entry name" value="E3_ubiq-ligase_TRIM/RNF"/>
</dbReference>
<feature type="domain" description="B30.2/SPRY" evidence="11">
    <location>
        <begin position="277"/>
        <end position="488"/>
    </location>
</feature>
<dbReference type="PANTHER" id="PTHR25465">
    <property type="entry name" value="B-BOX DOMAIN CONTAINING"/>
    <property type="match status" value="1"/>
</dbReference>
<keyword evidence="13" id="KW-1185">Reference proteome</keyword>
<dbReference type="InterPro" id="IPR001841">
    <property type="entry name" value="Znf_RING"/>
</dbReference>
<accession>A0A8C5MQK8</accession>
<keyword evidence="5" id="KW-0391">Immunity</keyword>
<reference evidence="12" key="2">
    <citation type="submission" date="2025-09" db="UniProtKB">
        <authorList>
            <consortium name="Ensembl"/>
        </authorList>
    </citation>
    <scope>IDENTIFICATION</scope>
</reference>
<dbReference type="InterPro" id="IPR013083">
    <property type="entry name" value="Znf_RING/FYVE/PHD"/>
</dbReference>
<dbReference type="SMART" id="SM00184">
    <property type="entry name" value="RING"/>
    <property type="match status" value="1"/>
</dbReference>
<dbReference type="InterPro" id="IPR003879">
    <property type="entry name" value="Butyrophylin_SPRY"/>
</dbReference>
<dbReference type="SMART" id="SM00589">
    <property type="entry name" value="PRY"/>
    <property type="match status" value="1"/>
</dbReference>
<dbReference type="PRINTS" id="PR01407">
    <property type="entry name" value="BUTYPHLNCDUF"/>
</dbReference>
<keyword evidence="6 8" id="KW-0175">Coiled coil</keyword>
<evidence type="ECO:0000256" key="3">
    <source>
        <dbReference type="ARBA" id="ARBA00022771"/>
    </source>
</evidence>
<keyword evidence="1" id="KW-0399">Innate immunity</keyword>
<dbReference type="GO" id="GO:0008270">
    <property type="term" value="F:zinc ion binding"/>
    <property type="evidence" value="ECO:0007669"/>
    <property type="project" value="UniProtKB-KW"/>
</dbReference>
<evidence type="ECO:0000313" key="12">
    <source>
        <dbReference type="Ensembl" id="ENSLLEP00000016423.1"/>
    </source>
</evidence>
<proteinExistence type="predicted"/>
<dbReference type="CDD" id="cd12891">
    <property type="entry name" value="SPRY_PRY_C-I_2"/>
    <property type="match status" value="1"/>
</dbReference>
<evidence type="ECO:0000256" key="7">
    <source>
        <dbReference type="PROSITE-ProRule" id="PRU00024"/>
    </source>
</evidence>
<dbReference type="SMART" id="SM00449">
    <property type="entry name" value="SPRY"/>
    <property type="match status" value="1"/>
</dbReference>
<dbReference type="PROSITE" id="PS50188">
    <property type="entry name" value="B302_SPRY"/>
    <property type="match status" value="1"/>
</dbReference>
<reference evidence="12" key="1">
    <citation type="submission" date="2025-08" db="UniProtKB">
        <authorList>
            <consortium name="Ensembl"/>
        </authorList>
    </citation>
    <scope>IDENTIFICATION</scope>
</reference>
<feature type="domain" description="B box-type" evidence="10">
    <location>
        <begin position="79"/>
        <end position="119"/>
    </location>
</feature>
<dbReference type="OrthoDB" id="6270329at2759"/>
<evidence type="ECO:0000256" key="6">
    <source>
        <dbReference type="ARBA" id="ARBA00023054"/>
    </source>
</evidence>
<name>A0A8C5MQK8_9ANUR</name>
<dbReference type="InterPro" id="IPR003877">
    <property type="entry name" value="SPRY_dom"/>
</dbReference>
<evidence type="ECO:0000256" key="4">
    <source>
        <dbReference type="ARBA" id="ARBA00022833"/>
    </source>
</evidence>
<dbReference type="InterPro" id="IPR027370">
    <property type="entry name" value="Znf-RING_euk"/>
</dbReference>
<evidence type="ECO:0000313" key="13">
    <source>
        <dbReference type="Proteomes" id="UP000694569"/>
    </source>
</evidence>
<dbReference type="InterPro" id="IPR000315">
    <property type="entry name" value="Znf_B-box"/>
</dbReference>
<sequence>MALDLMRQELTCSICLNVYRDPTTLPCGHSFCRTCSTRTFENQLEREYFCPECLRKFKEKPRVHTKSEEHVLTEPTTSLENRKCSVHKKVLEYYCCKDSACICVYCLVGEHRGHQVETLKEASEKRKETLRNILQKLTSQKDEAEKRVQSLEEHRRQVQEKAAGVSELEELSRKMGDIEELCDTTDPLTVLQGRDSDRSDYCDAMEVENEDVIRVHDTGDLDVGQISETLYTGLAVIASQIRSQLDVTDDPGMFLELSRSSHLFPDIAIDGNTSSDMFLGVDLGLGMVLDVNYALDLFLDVNTAGNKVSVSPDLKTASCSGINQSRPETPERFQYPQVLSSRSFSSGRHYWEVETSRSGDWMVGVAYPSIERKGNLSYIGSNDKSWALWRWDDNQYYIKHNSRVIPLSRAPSSPHIGIYLDYEAGQLLFYEICEDNRQFHNIKTTFTEPLHVAVWLGRHSLCSVGIRPPLMFPVAPLELATLIVHLFL</sequence>
<dbReference type="AlphaFoldDB" id="A0A8C5MQK8"/>
<evidence type="ECO:0000259" key="11">
    <source>
        <dbReference type="PROSITE" id="PS50188"/>
    </source>
</evidence>
<evidence type="ECO:0000256" key="8">
    <source>
        <dbReference type="SAM" id="Coils"/>
    </source>
</evidence>
<dbReference type="Proteomes" id="UP000694569">
    <property type="component" value="Unplaced"/>
</dbReference>
<evidence type="ECO:0000256" key="1">
    <source>
        <dbReference type="ARBA" id="ARBA00022588"/>
    </source>
</evidence>